<dbReference type="InterPro" id="IPR008906">
    <property type="entry name" value="HATC_C_dom"/>
</dbReference>
<sequence length="712" mass="79728">MSLTTLQEDVPHQEGQQDNPSQTEEELNTPEDILVSPYQTAAQLIEPQTLPNRTLRFQESWFKDYPWLHYSPAIKGVLCFYCINAFKRNISTMARNAEQTFISLGFRNWKKGRELFDKHTRSKAHIDAVNTHTHTHKSVRMQRCSIPESAQEAARSALVQIVSSVRYLARQGLALRGHENDEGNYKQHLEEKAESDPNLASWLLRNHAYTSPECQNELLQLMSNTIIRQIAKNIHSLPVLQYSLIMDGTQDISGMEQISICLRYVDADLEPQEDFVGLYEASSTTGENLFRVASDVLLPTYDGAANMSGHLSGTQALIRRAQPLANFVHCGPHCVNLVTQATCTSTPVIRDALHLIHELGCLFAQSGKCKTIFKDIAMSNTGSFTSIKPLCATRWTVRAPAIRAVLSQYNAILSMLEKMASAKVTDNTASRANGVLQRLEKGNTVIGLLLGQELITRLEGLNLSLQARGQTISGMLKAVDYVRQGFLSLRTNAAFMAIYDKAVDFAADLDLQQIHPPHVQTPSSRYGGPAKHHTPATPDEYFRVQFFSAIDMATTQLHERFDQVSLGNLVKLEELLLTGNSNMVVSVYPELDLQALQIQLAMFKANHTYTSCKEAVQILRGMPPEVRGLFSQVETLVRLLLVVPVSSCEAERSFSALRRLKNWLRTTMTQLRLNSTAVCHIHRDRLKALDKGEIATAFIGTSERRVHVFGHF</sequence>
<evidence type="ECO:0000313" key="4">
    <source>
        <dbReference type="Proteomes" id="UP001174136"/>
    </source>
</evidence>
<evidence type="ECO:0000256" key="1">
    <source>
        <dbReference type="SAM" id="MobiDB-lite"/>
    </source>
</evidence>
<accession>A0AA47NM43</accession>
<dbReference type="InterPro" id="IPR006580">
    <property type="entry name" value="Znf_TTF"/>
</dbReference>
<name>A0AA47NM43_MERPO</name>
<keyword evidence="4" id="KW-1185">Reference proteome</keyword>
<dbReference type="Pfam" id="PF05699">
    <property type="entry name" value="Dimer_Tnp_hAT"/>
    <property type="match status" value="1"/>
</dbReference>
<evidence type="ECO:0000313" key="3">
    <source>
        <dbReference type="EMBL" id="KAK0131241.1"/>
    </source>
</evidence>
<dbReference type="InterPro" id="IPR012337">
    <property type="entry name" value="RNaseH-like_sf"/>
</dbReference>
<feature type="domain" description="TTF-type" evidence="2">
    <location>
        <begin position="53"/>
        <end position="152"/>
    </location>
</feature>
<proteinExistence type="predicted"/>
<protein>
    <submittedName>
        <fullName evidence="3">Zinc finger MYM-type protein 1</fullName>
    </submittedName>
</protein>
<dbReference type="Proteomes" id="UP001174136">
    <property type="component" value="Unassembled WGS sequence"/>
</dbReference>
<reference evidence="3" key="1">
    <citation type="journal article" date="2023" name="Front. Mar. Sci.">
        <title>A new Merluccius polli reference genome to investigate the effects of global change in West African waters.</title>
        <authorList>
            <person name="Mateo J.L."/>
            <person name="Blanco-Fernandez C."/>
            <person name="Garcia-Vazquez E."/>
            <person name="Machado-Schiaffino G."/>
        </authorList>
    </citation>
    <scope>NUCLEOTIDE SEQUENCE</scope>
    <source>
        <strain evidence="3">C29</strain>
        <tissue evidence="3">Fin</tissue>
    </source>
</reference>
<dbReference type="PANTHER" id="PTHR45749:SF21">
    <property type="entry name" value="DUF4371 DOMAIN-CONTAINING PROTEIN"/>
    <property type="match status" value="1"/>
</dbReference>
<gene>
    <name evidence="3" type="primary">ZMYM1_140</name>
    <name evidence="3" type="ORF">N1851_034063</name>
</gene>
<dbReference type="AlphaFoldDB" id="A0AA47NM43"/>
<dbReference type="GO" id="GO:0046983">
    <property type="term" value="F:protein dimerization activity"/>
    <property type="evidence" value="ECO:0007669"/>
    <property type="project" value="InterPro"/>
</dbReference>
<feature type="region of interest" description="Disordered" evidence="1">
    <location>
        <begin position="1"/>
        <end position="27"/>
    </location>
</feature>
<dbReference type="SMART" id="SM00597">
    <property type="entry name" value="ZnF_TTF"/>
    <property type="match status" value="1"/>
</dbReference>
<organism evidence="3 4">
    <name type="scientific">Merluccius polli</name>
    <name type="common">Benguela hake</name>
    <name type="synonym">Merluccius cadenati</name>
    <dbReference type="NCBI Taxonomy" id="89951"/>
    <lineage>
        <taxon>Eukaryota</taxon>
        <taxon>Metazoa</taxon>
        <taxon>Chordata</taxon>
        <taxon>Craniata</taxon>
        <taxon>Vertebrata</taxon>
        <taxon>Euteleostomi</taxon>
        <taxon>Actinopterygii</taxon>
        <taxon>Neopterygii</taxon>
        <taxon>Teleostei</taxon>
        <taxon>Neoteleostei</taxon>
        <taxon>Acanthomorphata</taxon>
        <taxon>Zeiogadaria</taxon>
        <taxon>Gadariae</taxon>
        <taxon>Gadiformes</taxon>
        <taxon>Gadoidei</taxon>
        <taxon>Merlucciidae</taxon>
        <taxon>Merluccius</taxon>
    </lineage>
</organism>
<dbReference type="PANTHER" id="PTHR45749">
    <property type="match status" value="1"/>
</dbReference>
<dbReference type="EMBL" id="JAOPHQ010006556">
    <property type="protein sequence ID" value="KAK0131241.1"/>
    <property type="molecule type" value="Genomic_DNA"/>
</dbReference>
<comment type="caution">
    <text evidence="3">The sequence shown here is derived from an EMBL/GenBank/DDBJ whole genome shotgun (WGS) entry which is preliminary data.</text>
</comment>
<dbReference type="SUPFAM" id="SSF53098">
    <property type="entry name" value="Ribonuclease H-like"/>
    <property type="match status" value="1"/>
</dbReference>
<evidence type="ECO:0000259" key="2">
    <source>
        <dbReference type="SMART" id="SM00597"/>
    </source>
</evidence>